<feature type="domain" description="Tf2-1-like SH3-like" evidence="1">
    <location>
        <begin position="91"/>
        <end position="148"/>
    </location>
</feature>
<accession>A0AAV3QHU7</accession>
<comment type="caution">
    <text evidence="2">The sequence shown here is derived from an EMBL/GenBank/DDBJ whole genome shotgun (WGS) entry which is preliminary data.</text>
</comment>
<protein>
    <recommendedName>
        <fullName evidence="1">Tf2-1-like SH3-like domain-containing protein</fullName>
    </recommendedName>
</protein>
<dbReference type="PANTHER" id="PTHR48475:SF2">
    <property type="entry name" value="RIBONUCLEASE H"/>
    <property type="match status" value="1"/>
</dbReference>
<organism evidence="2 3">
    <name type="scientific">Lithospermum erythrorhizon</name>
    <name type="common">Purple gromwell</name>
    <name type="synonym">Lithospermum officinale var. erythrorhizon</name>
    <dbReference type="NCBI Taxonomy" id="34254"/>
    <lineage>
        <taxon>Eukaryota</taxon>
        <taxon>Viridiplantae</taxon>
        <taxon>Streptophyta</taxon>
        <taxon>Embryophyta</taxon>
        <taxon>Tracheophyta</taxon>
        <taxon>Spermatophyta</taxon>
        <taxon>Magnoliopsida</taxon>
        <taxon>eudicotyledons</taxon>
        <taxon>Gunneridae</taxon>
        <taxon>Pentapetalae</taxon>
        <taxon>asterids</taxon>
        <taxon>lamiids</taxon>
        <taxon>Boraginales</taxon>
        <taxon>Boraginaceae</taxon>
        <taxon>Boraginoideae</taxon>
        <taxon>Lithospermeae</taxon>
        <taxon>Lithospermum</taxon>
    </lineage>
</organism>
<name>A0AAV3QHU7_LITER</name>
<gene>
    <name evidence="2" type="ORF">LIER_19456</name>
</gene>
<evidence type="ECO:0000313" key="3">
    <source>
        <dbReference type="Proteomes" id="UP001454036"/>
    </source>
</evidence>
<dbReference type="Proteomes" id="UP001454036">
    <property type="component" value="Unassembled WGS sequence"/>
</dbReference>
<evidence type="ECO:0000259" key="1">
    <source>
        <dbReference type="Pfam" id="PF24626"/>
    </source>
</evidence>
<dbReference type="EMBL" id="BAABME010004810">
    <property type="protein sequence ID" value="GAA0163642.1"/>
    <property type="molecule type" value="Genomic_DNA"/>
</dbReference>
<dbReference type="Pfam" id="PF24626">
    <property type="entry name" value="SH3_Tf2-1"/>
    <property type="match status" value="1"/>
</dbReference>
<reference evidence="2 3" key="1">
    <citation type="submission" date="2024-01" db="EMBL/GenBank/DDBJ databases">
        <title>The complete chloroplast genome sequence of Lithospermum erythrorhizon: insights into the phylogenetic relationship among Boraginaceae species and the maternal lineages of purple gromwells.</title>
        <authorList>
            <person name="Okada T."/>
            <person name="Watanabe K."/>
        </authorList>
    </citation>
    <scope>NUCLEOTIDE SEQUENCE [LARGE SCALE GENOMIC DNA]</scope>
</reference>
<evidence type="ECO:0000313" key="2">
    <source>
        <dbReference type="EMBL" id="GAA0163642.1"/>
    </source>
</evidence>
<dbReference type="PANTHER" id="PTHR48475">
    <property type="entry name" value="RIBONUCLEASE H"/>
    <property type="match status" value="1"/>
</dbReference>
<keyword evidence="3" id="KW-1185">Reference proteome</keyword>
<dbReference type="AlphaFoldDB" id="A0AAV3QHU7"/>
<dbReference type="InterPro" id="IPR056924">
    <property type="entry name" value="SH3_Tf2-1"/>
</dbReference>
<sequence>MYMGELYRKSWDGPLLTCVSIEDIPRVLAEIDEGWRIGFEEGKNDQQLKEYLNFVDELRDEALYKTLKYKELMARTYNRRVKNRQFCIGDLVLQLCSASQPKEQSKLSPKWEGPYRVKKVIRPSTYELEVLDGKVVPRTWHTSKLCRYYV</sequence>
<proteinExistence type="predicted"/>